<evidence type="ECO:0000313" key="2">
    <source>
        <dbReference type="EMBL" id="PBK95018.1"/>
    </source>
</evidence>
<dbReference type="Gene3D" id="3.40.50.1460">
    <property type="match status" value="1"/>
</dbReference>
<dbReference type="GO" id="GO:0006508">
    <property type="term" value="P:proteolysis"/>
    <property type="evidence" value="ECO:0007669"/>
    <property type="project" value="TreeGrafter"/>
</dbReference>
<evidence type="ECO:0000313" key="3">
    <source>
        <dbReference type="Proteomes" id="UP000217790"/>
    </source>
</evidence>
<dbReference type="PANTHER" id="PTHR48104">
    <property type="entry name" value="METACASPASE-4"/>
    <property type="match status" value="1"/>
</dbReference>
<proteinExistence type="inferred from homology"/>
<dbReference type="GO" id="GO:0004197">
    <property type="term" value="F:cysteine-type endopeptidase activity"/>
    <property type="evidence" value="ECO:0007669"/>
    <property type="project" value="TreeGrafter"/>
</dbReference>
<organism evidence="2 3">
    <name type="scientific">Armillaria gallica</name>
    <name type="common">Bulbous honey fungus</name>
    <name type="synonym">Armillaria bulbosa</name>
    <dbReference type="NCBI Taxonomy" id="47427"/>
    <lineage>
        <taxon>Eukaryota</taxon>
        <taxon>Fungi</taxon>
        <taxon>Dikarya</taxon>
        <taxon>Basidiomycota</taxon>
        <taxon>Agaricomycotina</taxon>
        <taxon>Agaricomycetes</taxon>
        <taxon>Agaricomycetidae</taxon>
        <taxon>Agaricales</taxon>
        <taxon>Marasmiineae</taxon>
        <taxon>Physalacriaceae</taxon>
        <taxon>Armillaria</taxon>
    </lineage>
</organism>
<evidence type="ECO:0008006" key="4">
    <source>
        <dbReference type="Google" id="ProtNLM"/>
    </source>
</evidence>
<sequence>MEKYLTEDLSVPSNGIQLLLRCKKHASPNDLMYPSHAHIIGALLNLITNPEIVHNIIIIYYARHGSHYPLTEDGKDDETEYIEALCPINYNTPGDNGKHVPDISNYIFNTILTLISLSKGHQITVILDCCHSGGVS</sequence>
<comment type="similarity">
    <text evidence="1">Belongs to the peptidase C14B family.</text>
</comment>
<gene>
    <name evidence="2" type="ORF">ARMGADRAFT_925773</name>
</gene>
<dbReference type="InterPro" id="IPR050452">
    <property type="entry name" value="Metacaspase"/>
</dbReference>
<name>A0A2H3DW12_ARMGA</name>
<dbReference type="AlphaFoldDB" id="A0A2H3DW12"/>
<dbReference type="GO" id="GO:0005737">
    <property type="term" value="C:cytoplasm"/>
    <property type="evidence" value="ECO:0007669"/>
    <property type="project" value="TreeGrafter"/>
</dbReference>
<dbReference type="OrthoDB" id="10255174at2759"/>
<protein>
    <recommendedName>
        <fullName evidence="4">Peptidase C14</fullName>
    </recommendedName>
</protein>
<dbReference type="InParanoid" id="A0A2H3DW12"/>
<dbReference type="PANTHER" id="PTHR48104:SF30">
    <property type="entry name" value="METACASPASE-1"/>
    <property type="match status" value="1"/>
</dbReference>
<reference evidence="3" key="1">
    <citation type="journal article" date="2017" name="Nat. Ecol. Evol.">
        <title>Genome expansion and lineage-specific genetic innovations in the forest pathogenic fungi Armillaria.</title>
        <authorList>
            <person name="Sipos G."/>
            <person name="Prasanna A.N."/>
            <person name="Walter M.C."/>
            <person name="O'Connor E."/>
            <person name="Balint B."/>
            <person name="Krizsan K."/>
            <person name="Kiss B."/>
            <person name="Hess J."/>
            <person name="Varga T."/>
            <person name="Slot J."/>
            <person name="Riley R."/>
            <person name="Boka B."/>
            <person name="Rigling D."/>
            <person name="Barry K."/>
            <person name="Lee J."/>
            <person name="Mihaltcheva S."/>
            <person name="LaButti K."/>
            <person name="Lipzen A."/>
            <person name="Waldron R."/>
            <person name="Moloney N.M."/>
            <person name="Sperisen C."/>
            <person name="Kredics L."/>
            <person name="Vagvoelgyi C."/>
            <person name="Patrignani A."/>
            <person name="Fitzpatrick D."/>
            <person name="Nagy I."/>
            <person name="Doyle S."/>
            <person name="Anderson J.B."/>
            <person name="Grigoriev I.V."/>
            <person name="Gueldener U."/>
            <person name="Muensterkoetter M."/>
            <person name="Nagy L.G."/>
        </authorList>
    </citation>
    <scope>NUCLEOTIDE SEQUENCE [LARGE SCALE GENOMIC DNA]</scope>
    <source>
        <strain evidence="3">Ar21-2</strain>
    </source>
</reference>
<dbReference type="EMBL" id="KZ293652">
    <property type="protein sequence ID" value="PBK95018.1"/>
    <property type="molecule type" value="Genomic_DNA"/>
</dbReference>
<keyword evidence="3" id="KW-1185">Reference proteome</keyword>
<evidence type="ECO:0000256" key="1">
    <source>
        <dbReference type="ARBA" id="ARBA00009005"/>
    </source>
</evidence>
<dbReference type="Proteomes" id="UP000217790">
    <property type="component" value="Unassembled WGS sequence"/>
</dbReference>
<accession>A0A2H3DW12</accession>